<accession>A0AAD4M239</accession>
<protein>
    <submittedName>
        <fullName evidence="2">Uncharacterized protein</fullName>
    </submittedName>
</protein>
<evidence type="ECO:0000313" key="2">
    <source>
        <dbReference type="EMBL" id="KAI0298388.1"/>
    </source>
</evidence>
<keyword evidence="3" id="KW-1185">Reference proteome</keyword>
<evidence type="ECO:0000256" key="1">
    <source>
        <dbReference type="SAM" id="MobiDB-lite"/>
    </source>
</evidence>
<feature type="region of interest" description="Disordered" evidence="1">
    <location>
        <begin position="1"/>
        <end position="37"/>
    </location>
</feature>
<evidence type="ECO:0000313" key="3">
    <source>
        <dbReference type="Proteomes" id="UP001203297"/>
    </source>
</evidence>
<dbReference type="AlphaFoldDB" id="A0AAD4M239"/>
<organism evidence="2 3">
    <name type="scientific">Multifurca ochricompacta</name>
    <dbReference type="NCBI Taxonomy" id="376703"/>
    <lineage>
        <taxon>Eukaryota</taxon>
        <taxon>Fungi</taxon>
        <taxon>Dikarya</taxon>
        <taxon>Basidiomycota</taxon>
        <taxon>Agaricomycotina</taxon>
        <taxon>Agaricomycetes</taxon>
        <taxon>Russulales</taxon>
        <taxon>Russulaceae</taxon>
        <taxon>Multifurca</taxon>
    </lineage>
</organism>
<gene>
    <name evidence="2" type="ORF">B0F90DRAFT_715499</name>
</gene>
<feature type="compositionally biased region" description="Low complexity" evidence="1">
    <location>
        <begin position="1"/>
        <end position="17"/>
    </location>
</feature>
<dbReference type="Proteomes" id="UP001203297">
    <property type="component" value="Unassembled WGS sequence"/>
</dbReference>
<comment type="caution">
    <text evidence="2">The sequence shown here is derived from an EMBL/GenBank/DDBJ whole genome shotgun (WGS) entry which is preliminary data.</text>
</comment>
<dbReference type="EMBL" id="WTXG01000029">
    <property type="protein sequence ID" value="KAI0298388.1"/>
    <property type="molecule type" value="Genomic_DNA"/>
</dbReference>
<reference evidence="2" key="1">
    <citation type="journal article" date="2022" name="New Phytol.">
        <title>Evolutionary transition to the ectomycorrhizal habit in the genomes of a hyperdiverse lineage of mushroom-forming fungi.</title>
        <authorList>
            <person name="Looney B."/>
            <person name="Miyauchi S."/>
            <person name="Morin E."/>
            <person name="Drula E."/>
            <person name="Courty P.E."/>
            <person name="Kohler A."/>
            <person name="Kuo A."/>
            <person name="LaButti K."/>
            <person name="Pangilinan J."/>
            <person name="Lipzen A."/>
            <person name="Riley R."/>
            <person name="Andreopoulos W."/>
            <person name="He G."/>
            <person name="Johnson J."/>
            <person name="Nolan M."/>
            <person name="Tritt A."/>
            <person name="Barry K.W."/>
            <person name="Grigoriev I.V."/>
            <person name="Nagy L.G."/>
            <person name="Hibbett D."/>
            <person name="Henrissat B."/>
            <person name="Matheny P.B."/>
            <person name="Labbe J."/>
            <person name="Martin F.M."/>
        </authorList>
    </citation>
    <scope>NUCLEOTIDE SEQUENCE</scope>
    <source>
        <strain evidence="2">BPL690</strain>
    </source>
</reference>
<proteinExistence type="predicted"/>
<name>A0AAD4M239_9AGAM</name>
<sequence length="196" mass="21240">MISAYSASCSSRSSSDSLPPETPVGFEFSGRGNEALTPPNLDLQVDSDSFFCSDLTSMDNHPTEFSNPLSGESQTLTALARIPSRVSRCCRVAPYAKLTPSQRVKAKRHEKTPKVVHPLDRLPIEGSMLTVRSVALDTFGNSNLSDAPQILGWKSTAENSDDLETGCYGDLGYLGMVPMVRSALFVTCSNTKLERT</sequence>